<keyword evidence="3" id="KW-1185">Reference proteome</keyword>
<evidence type="ECO:0000313" key="3">
    <source>
        <dbReference type="Proteomes" id="UP000540423"/>
    </source>
</evidence>
<keyword evidence="1" id="KW-0472">Membrane</keyword>
<feature type="transmembrane region" description="Helical" evidence="1">
    <location>
        <begin position="49"/>
        <end position="72"/>
    </location>
</feature>
<gene>
    <name evidence="2" type="ORF">HNQ79_005609</name>
</gene>
<organism evidence="2 3">
    <name type="scientific">Streptomyces candidus</name>
    <dbReference type="NCBI Taxonomy" id="67283"/>
    <lineage>
        <taxon>Bacteria</taxon>
        <taxon>Bacillati</taxon>
        <taxon>Actinomycetota</taxon>
        <taxon>Actinomycetes</taxon>
        <taxon>Kitasatosporales</taxon>
        <taxon>Streptomycetaceae</taxon>
        <taxon>Streptomyces</taxon>
    </lineage>
</organism>
<feature type="transmembrane region" description="Helical" evidence="1">
    <location>
        <begin position="12"/>
        <end position="37"/>
    </location>
</feature>
<evidence type="ECO:0000256" key="1">
    <source>
        <dbReference type="SAM" id="Phobius"/>
    </source>
</evidence>
<sequence>MTATLRQTANTVANSMIEGASMASALIGGAAGAYLGYQLAPAAWSDGARILFAGAVAVVGAVAIDGLAELVLAPMRRLMRRTPFHVTRASAPAPADNLDDALAQVATATEADAAYRAAGAAFSIDQGDNFLRDEDRWRGYEDGEASFYLAPGVWLHHRSELGTYGREHHFTLLTGDGEQPVTITGMEQIRHHLAARAAGLPAAPVTADRDIDGDKDDVLDDDLTGIHAV</sequence>
<accession>A0A7X0HK19</accession>
<dbReference type="AlphaFoldDB" id="A0A7X0HK19"/>
<name>A0A7X0HK19_9ACTN</name>
<evidence type="ECO:0000313" key="2">
    <source>
        <dbReference type="EMBL" id="MBB6439097.1"/>
    </source>
</evidence>
<dbReference type="RefSeq" id="WP_185035585.1">
    <property type="nucleotide sequence ID" value="NZ_BNBN01000017.1"/>
</dbReference>
<keyword evidence="1" id="KW-1133">Transmembrane helix</keyword>
<keyword evidence="1" id="KW-0812">Transmembrane</keyword>
<comment type="caution">
    <text evidence="2">The sequence shown here is derived from an EMBL/GenBank/DDBJ whole genome shotgun (WGS) entry which is preliminary data.</text>
</comment>
<reference evidence="2 3" key="1">
    <citation type="submission" date="2020-08" db="EMBL/GenBank/DDBJ databases">
        <title>Genomic Encyclopedia of Type Strains, Phase IV (KMG-IV): sequencing the most valuable type-strain genomes for metagenomic binning, comparative biology and taxonomic classification.</title>
        <authorList>
            <person name="Goeker M."/>
        </authorList>
    </citation>
    <scope>NUCLEOTIDE SEQUENCE [LARGE SCALE GENOMIC DNA]</scope>
    <source>
        <strain evidence="2 3">DSM 40141</strain>
    </source>
</reference>
<protein>
    <submittedName>
        <fullName evidence="2">Uncharacterized protein</fullName>
    </submittedName>
</protein>
<dbReference type="EMBL" id="JACHEM010000017">
    <property type="protein sequence ID" value="MBB6439097.1"/>
    <property type="molecule type" value="Genomic_DNA"/>
</dbReference>
<proteinExistence type="predicted"/>
<dbReference type="Proteomes" id="UP000540423">
    <property type="component" value="Unassembled WGS sequence"/>
</dbReference>